<dbReference type="Proteomes" id="UP000290253">
    <property type="component" value="Unassembled WGS sequence"/>
</dbReference>
<name>A0A4Q1SCW8_9BACT</name>
<protein>
    <submittedName>
        <fullName evidence="4">Glycosyltransferase family 1 protein</fullName>
    </submittedName>
</protein>
<dbReference type="GO" id="GO:0016757">
    <property type="term" value="F:glycosyltransferase activity"/>
    <property type="evidence" value="ECO:0007669"/>
    <property type="project" value="InterPro"/>
</dbReference>
<dbReference type="EMBL" id="SDMK01000002">
    <property type="protein sequence ID" value="RXS94943.1"/>
    <property type="molecule type" value="Genomic_DNA"/>
</dbReference>
<dbReference type="SUPFAM" id="SSF53756">
    <property type="entry name" value="UDP-Glycosyltransferase/glycogen phosphorylase"/>
    <property type="match status" value="1"/>
</dbReference>
<dbReference type="Gene3D" id="3.40.50.2000">
    <property type="entry name" value="Glycogen Phosphorylase B"/>
    <property type="match status" value="2"/>
</dbReference>
<evidence type="ECO:0000313" key="4">
    <source>
        <dbReference type="EMBL" id="RXS94943.1"/>
    </source>
</evidence>
<dbReference type="GO" id="GO:0009103">
    <property type="term" value="P:lipopolysaccharide biosynthetic process"/>
    <property type="evidence" value="ECO:0007669"/>
    <property type="project" value="TreeGrafter"/>
</dbReference>
<comment type="caution">
    <text evidence="4">The sequence shown here is derived from an EMBL/GenBank/DDBJ whole genome shotgun (WGS) entry which is preliminary data.</text>
</comment>
<dbReference type="RefSeq" id="WP_129208112.1">
    <property type="nucleotide sequence ID" value="NZ_BMGU01000003.1"/>
</dbReference>
<dbReference type="InterPro" id="IPR001296">
    <property type="entry name" value="Glyco_trans_1"/>
</dbReference>
<keyword evidence="5" id="KW-1185">Reference proteome</keyword>
<feature type="domain" description="Glycosyltransferase subfamily 4-like N-terminal" evidence="3">
    <location>
        <begin position="35"/>
        <end position="205"/>
    </location>
</feature>
<accession>A0A4Q1SCW8</accession>
<evidence type="ECO:0000256" key="1">
    <source>
        <dbReference type="ARBA" id="ARBA00022679"/>
    </source>
</evidence>
<dbReference type="InterPro" id="IPR028098">
    <property type="entry name" value="Glyco_trans_4-like_N"/>
</dbReference>
<dbReference type="CDD" id="cd03801">
    <property type="entry name" value="GT4_PimA-like"/>
    <property type="match status" value="1"/>
</dbReference>
<reference evidence="4 5" key="1">
    <citation type="journal article" date="2016" name="Int. J. Syst. Evol. Microbiol.">
        <title>Acidipila dinghuensis sp. nov., an acidobacterium isolated from forest soil.</title>
        <authorList>
            <person name="Jiang Y.W."/>
            <person name="Wang J."/>
            <person name="Chen M.H."/>
            <person name="Lv Y.Y."/>
            <person name="Qiu L.H."/>
        </authorList>
    </citation>
    <scope>NUCLEOTIDE SEQUENCE [LARGE SCALE GENOMIC DNA]</scope>
    <source>
        <strain evidence="4 5">DHOF10</strain>
    </source>
</reference>
<proteinExistence type="predicted"/>
<feature type="domain" description="Glycosyl transferase family 1" evidence="2">
    <location>
        <begin position="213"/>
        <end position="371"/>
    </location>
</feature>
<evidence type="ECO:0000259" key="2">
    <source>
        <dbReference type="Pfam" id="PF00534"/>
    </source>
</evidence>
<evidence type="ECO:0000259" key="3">
    <source>
        <dbReference type="Pfam" id="PF13439"/>
    </source>
</evidence>
<dbReference type="PANTHER" id="PTHR46401:SF2">
    <property type="entry name" value="GLYCOSYLTRANSFERASE WBBK-RELATED"/>
    <property type="match status" value="1"/>
</dbReference>
<sequence length="402" mass="44075">MIPPTTPVTDATVFLASTAAPLRLAIVANRFEKNDGQGRVNYEVARAALESGVKLTLVTAHCAEEIASHPNATVVKVGRENWPTRLAKNLGFASDSAAWLRKHRTEFDLVQANGFITWEPCDIVAAHFVHTSWMRSPYYPFRNWLKPYELYQRTYSQLNSIWEKGAFRSARHIIAVSEIVAADVAALGVPPSQIEVIYNGVDTDEFRPGASARASFGLPEGVPMLLFVGDIRTPRKNLGTILRALQNLPDVHLAVAGTVNGSPAPAQARSLGIADRVHFLGKTSRTPALMRSVDLFCFPSRYEAHPLVVLEAMASALPIVISRNVGSVKSFGETFAVLDNPDDHEALAAILNSLLASPERRAFMSQASRERALTVNWSETVAAYLRTYERLRPKTSATSSNI</sequence>
<gene>
    <name evidence="4" type="ORF">ESZ00_09910</name>
</gene>
<dbReference type="OrthoDB" id="9797829at2"/>
<keyword evidence="1 4" id="KW-0808">Transferase</keyword>
<organism evidence="4 5">
    <name type="scientific">Silvibacterium dinghuense</name>
    <dbReference type="NCBI Taxonomy" id="1560006"/>
    <lineage>
        <taxon>Bacteria</taxon>
        <taxon>Pseudomonadati</taxon>
        <taxon>Acidobacteriota</taxon>
        <taxon>Terriglobia</taxon>
        <taxon>Terriglobales</taxon>
        <taxon>Acidobacteriaceae</taxon>
        <taxon>Silvibacterium</taxon>
    </lineage>
</organism>
<evidence type="ECO:0000313" key="5">
    <source>
        <dbReference type="Proteomes" id="UP000290253"/>
    </source>
</evidence>
<dbReference type="AlphaFoldDB" id="A0A4Q1SCW8"/>
<dbReference type="Pfam" id="PF00534">
    <property type="entry name" value="Glycos_transf_1"/>
    <property type="match status" value="1"/>
</dbReference>
<dbReference type="PANTHER" id="PTHR46401">
    <property type="entry name" value="GLYCOSYLTRANSFERASE WBBK-RELATED"/>
    <property type="match status" value="1"/>
</dbReference>
<dbReference type="Pfam" id="PF13439">
    <property type="entry name" value="Glyco_transf_4"/>
    <property type="match status" value="1"/>
</dbReference>